<feature type="domain" description="AMP-binding enzyme C-terminal" evidence="3">
    <location>
        <begin position="509"/>
        <end position="588"/>
    </location>
</feature>
<gene>
    <name evidence="5" type="ORF">FOF46_09140</name>
</gene>
<dbReference type="OrthoDB" id="9778383at2"/>
<reference evidence="5 6" key="1">
    <citation type="submission" date="2019-07" db="EMBL/GenBank/DDBJ databases">
        <title>The draft genome sequence of Aquimarina algiphila M91.</title>
        <authorList>
            <person name="Meng X."/>
        </authorList>
    </citation>
    <scope>NUCLEOTIDE SEQUENCE [LARGE SCALE GENOMIC DNA]</scope>
    <source>
        <strain evidence="5 6">M91</strain>
    </source>
</reference>
<dbReference type="NCBIfam" id="NF001208">
    <property type="entry name" value="PRK00174.1"/>
    <property type="match status" value="1"/>
</dbReference>
<dbReference type="InterPro" id="IPR045851">
    <property type="entry name" value="AMP-bd_C_sf"/>
</dbReference>
<proteinExistence type="inferred from homology"/>
<protein>
    <submittedName>
        <fullName evidence="5">Propionyl-CoA synthetase</fullName>
    </submittedName>
</protein>
<evidence type="ECO:0000259" key="2">
    <source>
        <dbReference type="Pfam" id="PF00501"/>
    </source>
</evidence>
<dbReference type="Pfam" id="PF16177">
    <property type="entry name" value="ACAS_N"/>
    <property type="match status" value="1"/>
</dbReference>
<dbReference type="PANTHER" id="PTHR43347:SF3">
    <property type="entry name" value="ACYL-COA SYNTHETASE SHORT-CHAIN FAMILY MEMBER 3, MITOCHONDRIAL"/>
    <property type="match status" value="1"/>
</dbReference>
<feature type="domain" description="Acetyl-coenzyme A synthetase N-terminal" evidence="4">
    <location>
        <begin position="3"/>
        <end position="57"/>
    </location>
</feature>
<dbReference type="GO" id="GO:0050218">
    <property type="term" value="F:propionate-CoA ligase activity"/>
    <property type="evidence" value="ECO:0007669"/>
    <property type="project" value="TreeGrafter"/>
</dbReference>
<dbReference type="SUPFAM" id="SSF56801">
    <property type="entry name" value="Acetyl-CoA synthetase-like"/>
    <property type="match status" value="1"/>
</dbReference>
<dbReference type="Gene3D" id="3.30.300.30">
    <property type="match status" value="1"/>
</dbReference>
<dbReference type="PROSITE" id="PS00455">
    <property type="entry name" value="AMP_BINDING"/>
    <property type="match status" value="1"/>
</dbReference>
<comment type="similarity">
    <text evidence="1">Belongs to the ATP-dependent AMP-binding enzyme family.</text>
</comment>
<comment type="caution">
    <text evidence="5">The sequence shown here is derived from an EMBL/GenBank/DDBJ whole genome shotgun (WGS) entry which is preliminary data.</text>
</comment>
<sequence>MKYKEFYNRSIQNPEEFWKEQMQNLAWYKKPNTILSRDSDNHFEWFKDGELNLSYLCIDKHIEDGYGHQNAIIYDSPVTNTKQNITYSELQYEVSKLAGGLNDLGVVTGDTVIIYMPMIPQAIYAMLACARIGAIHSVVFGGFAPHELAIRIDDCEPKVVITASNGIEVERIIPYKPFVDKAIEESKHKPNYVVNYNRKQGVEISNKSYDIDYDVLTAKASIIEPVPVSSTHPLYILYTSGTTGTPKGIIRDSGGYATALKFSMKYVYGVDEGDVYWAASDVGWVVGHSYIVYGPLLNRNTTILFEGKPIKTPDASTFWRVISEHKVKVMFTAPTAIRAIKKEDPQGELIKQFDLSSLKYQFLAGERCDVATLKWTENKLKVPVIDHWWQTESGWPMLANMVGLELLKIKPGSSAKPVCGYDIQILDEDGVQTSANVEGYVTVKLPLPPGTLSNLWRNPERYKAGYLERFEGYYFSGDGGYKDEDGYVFITGRVDDIINVAGHRLSTAEMEEIVASHKSVAECAVFGIHCDIKGQKPLGLVVLKSGETPSNEQLQNEIVNTVRNNIGAVASFKNVLVVKRLPKTRSGKILRKLLRNIANSTEYKTPSTIDDVAIIKEIEYIYKTHRLGKYKNQLQ</sequence>
<dbReference type="FunFam" id="3.30.300.30:FF:000017">
    <property type="entry name" value="Acyl-CoA synthetase short-chain family member 3"/>
    <property type="match status" value="1"/>
</dbReference>
<dbReference type="GO" id="GO:0070013">
    <property type="term" value="C:intracellular organelle lumen"/>
    <property type="evidence" value="ECO:0007669"/>
    <property type="project" value="UniProtKB-ARBA"/>
</dbReference>
<dbReference type="PANTHER" id="PTHR43347">
    <property type="entry name" value="ACYL-COA SYNTHETASE"/>
    <property type="match status" value="1"/>
</dbReference>
<dbReference type="Pfam" id="PF00501">
    <property type="entry name" value="AMP-binding"/>
    <property type="match status" value="1"/>
</dbReference>
<dbReference type="Pfam" id="PF13193">
    <property type="entry name" value="AMP-binding_C"/>
    <property type="match status" value="1"/>
</dbReference>
<organism evidence="5 6">
    <name type="scientific">Aquimarina algiphila</name>
    <dbReference type="NCBI Taxonomy" id="2047982"/>
    <lineage>
        <taxon>Bacteria</taxon>
        <taxon>Pseudomonadati</taxon>
        <taxon>Bacteroidota</taxon>
        <taxon>Flavobacteriia</taxon>
        <taxon>Flavobacteriales</taxon>
        <taxon>Flavobacteriaceae</taxon>
        <taxon>Aquimarina</taxon>
    </lineage>
</organism>
<evidence type="ECO:0000259" key="3">
    <source>
        <dbReference type="Pfam" id="PF13193"/>
    </source>
</evidence>
<accession>A0A554VM20</accession>
<dbReference type="InterPro" id="IPR020845">
    <property type="entry name" value="AMP-binding_CS"/>
</dbReference>
<dbReference type="EMBL" id="VLNR01000015">
    <property type="protein sequence ID" value="TSE09219.1"/>
    <property type="molecule type" value="Genomic_DNA"/>
</dbReference>
<dbReference type="InterPro" id="IPR042099">
    <property type="entry name" value="ANL_N_sf"/>
</dbReference>
<evidence type="ECO:0000313" key="5">
    <source>
        <dbReference type="EMBL" id="TSE09219.1"/>
    </source>
</evidence>
<dbReference type="Gene3D" id="3.40.50.12780">
    <property type="entry name" value="N-terminal domain of ligase-like"/>
    <property type="match status" value="1"/>
</dbReference>
<evidence type="ECO:0000313" key="6">
    <source>
        <dbReference type="Proteomes" id="UP000318833"/>
    </source>
</evidence>
<dbReference type="InterPro" id="IPR000873">
    <property type="entry name" value="AMP-dep_synth/lig_dom"/>
</dbReference>
<evidence type="ECO:0000259" key="4">
    <source>
        <dbReference type="Pfam" id="PF16177"/>
    </source>
</evidence>
<dbReference type="InterPro" id="IPR025110">
    <property type="entry name" value="AMP-bd_C"/>
</dbReference>
<dbReference type="Proteomes" id="UP000318833">
    <property type="component" value="Unassembled WGS sequence"/>
</dbReference>
<keyword evidence="6" id="KW-1185">Reference proteome</keyword>
<dbReference type="FunFam" id="3.40.50.12780:FF:000011">
    <property type="entry name" value="Acetyl-coenzyme A synthetase 2-like, mitochondrial"/>
    <property type="match status" value="1"/>
</dbReference>
<evidence type="ECO:0000256" key="1">
    <source>
        <dbReference type="ARBA" id="ARBA00006432"/>
    </source>
</evidence>
<dbReference type="InterPro" id="IPR032387">
    <property type="entry name" value="ACAS_N"/>
</dbReference>
<feature type="domain" description="AMP-dependent synthetase/ligase" evidence="2">
    <location>
        <begin position="70"/>
        <end position="444"/>
    </location>
</feature>
<dbReference type="AlphaFoldDB" id="A0A554VM20"/>
<dbReference type="RefSeq" id="WP_143916239.1">
    <property type="nucleotide sequence ID" value="NZ_CANMIK010000014.1"/>
</dbReference>
<name>A0A554VM20_9FLAO</name>